<dbReference type="InterPro" id="IPR005144">
    <property type="entry name" value="ATP-cone_dom"/>
</dbReference>
<comment type="similarity">
    <text evidence="8">Belongs to the NrdR family.</text>
</comment>
<dbReference type="InterPro" id="IPR055173">
    <property type="entry name" value="NrdR-like_N"/>
</dbReference>
<dbReference type="Proteomes" id="UP000526501">
    <property type="component" value="Unassembled WGS sequence"/>
</dbReference>
<dbReference type="RefSeq" id="WP_185659860.1">
    <property type="nucleotide sequence ID" value="NZ_CAWPOO010000007.1"/>
</dbReference>
<accession>A0A7X1E848</accession>
<evidence type="ECO:0000259" key="9">
    <source>
        <dbReference type="PROSITE" id="PS51161"/>
    </source>
</evidence>
<keyword evidence="7 8" id="KW-0804">Transcription</keyword>
<protein>
    <recommendedName>
        <fullName evidence="8">Transcriptional repressor NrdR</fullName>
    </recommendedName>
</protein>
<gene>
    <name evidence="8 10" type="primary">nrdR</name>
    <name evidence="10" type="ORF">H5P27_07950</name>
</gene>
<evidence type="ECO:0000256" key="4">
    <source>
        <dbReference type="ARBA" id="ARBA00022840"/>
    </source>
</evidence>
<organism evidence="10 11">
    <name type="scientific">Pelagicoccus albus</name>
    <dbReference type="NCBI Taxonomy" id="415222"/>
    <lineage>
        <taxon>Bacteria</taxon>
        <taxon>Pseudomonadati</taxon>
        <taxon>Verrucomicrobiota</taxon>
        <taxon>Opitutia</taxon>
        <taxon>Puniceicoccales</taxon>
        <taxon>Pelagicoccaceae</taxon>
        <taxon>Pelagicoccus</taxon>
    </lineage>
</organism>
<dbReference type="AlphaFoldDB" id="A0A7X1E848"/>
<dbReference type="GO" id="GO:0045892">
    <property type="term" value="P:negative regulation of DNA-templated transcription"/>
    <property type="evidence" value="ECO:0007669"/>
    <property type="project" value="UniProtKB-UniRule"/>
</dbReference>
<dbReference type="GO" id="GO:0003677">
    <property type="term" value="F:DNA binding"/>
    <property type="evidence" value="ECO:0007669"/>
    <property type="project" value="UniProtKB-KW"/>
</dbReference>
<proteinExistence type="inferred from homology"/>
<reference evidence="10 11" key="1">
    <citation type="submission" date="2020-07" db="EMBL/GenBank/DDBJ databases">
        <authorList>
            <person name="Feng X."/>
        </authorList>
    </citation>
    <scope>NUCLEOTIDE SEQUENCE [LARGE SCALE GENOMIC DNA]</scope>
    <source>
        <strain evidence="10 11">JCM23202</strain>
    </source>
</reference>
<dbReference type="InterPro" id="IPR003796">
    <property type="entry name" value="RNR_NrdR-like"/>
</dbReference>
<dbReference type="Pfam" id="PF22811">
    <property type="entry name" value="Zn_ribbon_NrdR"/>
    <property type="match status" value="1"/>
</dbReference>
<keyword evidence="3 8" id="KW-0863">Zinc-finger</keyword>
<dbReference type="EMBL" id="JACHVC010000007">
    <property type="protein sequence ID" value="MBC2605974.1"/>
    <property type="molecule type" value="Genomic_DNA"/>
</dbReference>
<keyword evidence="2 8" id="KW-0547">Nucleotide-binding</keyword>
<dbReference type="PROSITE" id="PS51161">
    <property type="entry name" value="ATP_CONE"/>
    <property type="match status" value="1"/>
</dbReference>
<keyword evidence="8" id="KW-0479">Metal-binding</keyword>
<dbReference type="Pfam" id="PF03477">
    <property type="entry name" value="ATP-cone"/>
    <property type="match status" value="1"/>
</dbReference>
<evidence type="ECO:0000256" key="2">
    <source>
        <dbReference type="ARBA" id="ARBA00022741"/>
    </source>
</evidence>
<sequence length="153" mass="17727">MRCPKCGSELDKVIDSRASKDASTIRRRRECLDCSHRFSTTEQILREHLYVTKRDGRREDFDKAKIIYSLRRACQKRPVHAEQINMLVEDMIDSLESEHGMEFPSSAIGEKVLDNLKSIDAIAYIRFASVYKDFKNLDEFLDEIGDLNAPKLL</sequence>
<dbReference type="PANTHER" id="PTHR30455">
    <property type="entry name" value="TRANSCRIPTIONAL REPRESSOR NRDR"/>
    <property type="match status" value="1"/>
</dbReference>
<feature type="zinc finger region" evidence="8">
    <location>
        <begin position="3"/>
        <end position="34"/>
    </location>
</feature>
<evidence type="ECO:0000256" key="3">
    <source>
        <dbReference type="ARBA" id="ARBA00022771"/>
    </source>
</evidence>
<dbReference type="HAMAP" id="MF_00440">
    <property type="entry name" value="NrdR"/>
    <property type="match status" value="1"/>
</dbReference>
<evidence type="ECO:0000256" key="1">
    <source>
        <dbReference type="ARBA" id="ARBA00022491"/>
    </source>
</evidence>
<dbReference type="GO" id="GO:0008270">
    <property type="term" value="F:zinc ion binding"/>
    <property type="evidence" value="ECO:0007669"/>
    <property type="project" value="UniProtKB-UniRule"/>
</dbReference>
<comment type="function">
    <text evidence="8">Negatively regulates transcription of bacterial ribonucleotide reductase nrd genes and operons by binding to NrdR-boxes.</text>
</comment>
<keyword evidence="6 8" id="KW-0238">DNA-binding</keyword>
<feature type="domain" description="ATP-cone" evidence="9">
    <location>
        <begin position="49"/>
        <end position="139"/>
    </location>
</feature>
<evidence type="ECO:0000256" key="7">
    <source>
        <dbReference type="ARBA" id="ARBA00023163"/>
    </source>
</evidence>
<keyword evidence="1 8" id="KW-0678">Repressor</keyword>
<comment type="cofactor">
    <cofactor evidence="8">
        <name>Zn(2+)</name>
        <dbReference type="ChEBI" id="CHEBI:29105"/>
    </cofactor>
    <text evidence="8">Binds 1 zinc ion.</text>
</comment>
<evidence type="ECO:0000256" key="8">
    <source>
        <dbReference type="HAMAP-Rule" id="MF_00440"/>
    </source>
</evidence>
<evidence type="ECO:0000313" key="11">
    <source>
        <dbReference type="Proteomes" id="UP000526501"/>
    </source>
</evidence>
<keyword evidence="8" id="KW-0862">Zinc</keyword>
<keyword evidence="5 8" id="KW-0805">Transcription regulation</keyword>
<evidence type="ECO:0000256" key="6">
    <source>
        <dbReference type="ARBA" id="ARBA00023125"/>
    </source>
</evidence>
<dbReference type="NCBIfam" id="TIGR00244">
    <property type="entry name" value="transcriptional regulator NrdR"/>
    <property type="match status" value="1"/>
</dbReference>
<name>A0A7X1E848_9BACT</name>
<keyword evidence="4 8" id="KW-0067">ATP-binding</keyword>
<evidence type="ECO:0000313" key="10">
    <source>
        <dbReference type="EMBL" id="MBC2605974.1"/>
    </source>
</evidence>
<keyword evidence="11" id="KW-1185">Reference proteome</keyword>
<evidence type="ECO:0000256" key="5">
    <source>
        <dbReference type="ARBA" id="ARBA00023015"/>
    </source>
</evidence>
<dbReference type="GO" id="GO:0005524">
    <property type="term" value="F:ATP binding"/>
    <property type="evidence" value="ECO:0007669"/>
    <property type="project" value="UniProtKB-UniRule"/>
</dbReference>
<comment type="caution">
    <text evidence="10">The sequence shown here is derived from an EMBL/GenBank/DDBJ whole genome shotgun (WGS) entry which is preliminary data.</text>
</comment>
<dbReference type="PANTHER" id="PTHR30455:SF2">
    <property type="entry name" value="TRANSCRIPTIONAL REPRESSOR NRDR"/>
    <property type="match status" value="1"/>
</dbReference>